<feature type="compositionally biased region" description="Acidic residues" evidence="2">
    <location>
        <begin position="324"/>
        <end position="336"/>
    </location>
</feature>
<evidence type="ECO:0000256" key="2">
    <source>
        <dbReference type="SAM" id="MobiDB-lite"/>
    </source>
</evidence>
<dbReference type="GO" id="GO:0045892">
    <property type="term" value="P:negative regulation of DNA-templated transcription"/>
    <property type="evidence" value="ECO:0007669"/>
    <property type="project" value="InterPro"/>
</dbReference>
<dbReference type="InterPro" id="IPR006989">
    <property type="entry name" value="NAB_co-repressor_dom"/>
</dbReference>
<dbReference type="OMA" id="RTIDECH"/>
<dbReference type="AlphaFoldDB" id="A0A913ZI98"/>
<dbReference type="RefSeq" id="XP_038051512.1">
    <property type="nucleotide sequence ID" value="XM_038195584.1"/>
</dbReference>
<proteinExistence type="predicted"/>
<name>A0A913ZI98_PATMI</name>
<dbReference type="EnsemblMetazoa" id="XM_038195584.1">
    <property type="protein sequence ID" value="XP_038051512.1"/>
    <property type="gene ID" value="LOC119724498"/>
</dbReference>
<keyword evidence="5" id="KW-1185">Reference proteome</keyword>
<feature type="region of interest" description="Disordered" evidence="2">
    <location>
        <begin position="89"/>
        <end position="128"/>
    </location>
</feature>
<protein>
    <recommendedName>
        <fullName evidence="3">NAB co-repressor domain-containing protein</fullName>
    </recommendedName>
</protein>
<feature type="region of interest" description="Disordered" evidence="2">
    <location>
        <begin position="295"/>
        <end position="336"/>
    </location>
</feature>
<sequence>MSKMSVSKPLVLATILLNGNEILKKPVRANTMEELQRAARSVCPSLGTSKLQRILLFDKTFDEYIDVEDHVTSSHEKFLLHFSTCNPSSQAQSSSSTAGTQKDKPNNKTLKQVTPKVTKRKRKVRSKPPIQSFVDDTSVDEEELKHKSQIFGKSGGKLNRYQQHINKEAFLLVKANPALLENRGHLLTAARKALHDCGYDYAHGNKTRSKVLGKQVSGTYTKTYSRAKARNERLEEIADQTRSLETQLEYFQKGKEIASASQMYEEAAAFEQQAEELRSRLRQLGEEQFEINRKTTFLLKKKNQRKSKARRQGTSKQQPPSDDVQMDEDDQPTTTS</sequence>
<dbReference type="GO" id="GO:0005634">
    <property type="term" value="C:nucleus"/>
    <property type="evidence" value="ECO:0007669"/>
    <property type="project" value="InterPro"/>
</dbReference>
<feature type="coiled-coil region" evidence="1">
    <location>
        <begin position="224"/>
        <end position="294"/>
    </location>
</feature>
<dbReference type="Gene3D" id="1.20.120.2010">
    <property type="entry name" value="NAB conserved domain 2"/>
    <property type="match status" value="1"/>
</dbReference>
<evidence type="ECO:0000313" key="4">
    <source>
        <dbReference type="EnsemblMetazoa" id="XP_038051512.1"/>
    </source>
</evidence>
<evidence type="ECO:0000313" key="5">
    <source>
        <dbReference type="Proteomes" id="UP000887568"/>
    </source>
</evidence>
<dbReference type="GeneID" id="119724498"/>
<dbReference type="Proteomes" id="UP000887568">
    <property type="component" value="Unplaced"/>
</dbReference>
<reference evidence="4" key="1">
    <citation type="submission" date="2022-11" db="UniProtKB">
        <authorList>
            <consortium name="EnsemblMetazoa"/>
        </authorList>
    </citation>
    <scope>IDENTIFICATION</scope>
</reference>
<feature type="compositionally biased region" description="Low complexity" evidence="2">
    <location>
        <begin position="89"/>
        <end position="100"/>
    </location>
</feature>
<feature type="domain" description="NAB co-repressor" evidence="3">
    <location>
        <begin position="108"/>
        <end position="206"/>
    </location>
</feature>
<dbReference type="InterPro" id="IPR038398">
    <property type="entry name" value="NCD2_sf"/>
</dbReference>
<organism evidence="4 5">
    <name type="scientific">Patiria miniata</name>
    <name type="common">Bat star</name>
    <name type="synonym">Asterina miniata</name>
    <dbReference type="NCBI Taxonomy" id="46514"/>
    <lineage>
        <taxon>Eukaryota</taxon>
        <taxon>Metazoa</taxon>
        <taxon>Echinodermata</taxon>
        <taxon>Eleutherozoa</taxon>
        <taxon>Asterozoa</taxon>
        <taxon>Asteroidea</taxon>
        <taxon>Valvatacea</taxon>
        <taxon>Valvatida</taxon>
        <taxon>Asterinidae</taxon>
        <taxon>Patiria</taxon>
    </lineage>
</organism>
<keyword evidence="1" id="KW-0175">Coiled coil</keyword>
<dbReference type="OrthoDB" id="10028556at2759"/>
<accession>A0A913ZI98</accession>
<dbReference type="Pfam" id="PF04905">
    <property type="entry name" value="NCD2"/>
    <property type="match status" value="1"/>
</dbReference>
<feature type="compositionally biased region" description="Basic residues" evidence="2">
    <location>
        <begin position="299"/>
        <end position="313"/>
    </location>
</feature>
<feature type="compositionally biased region" description="Basic residues" evidence="2">
    <location>
        <begin position="117"/>
        <end position="126"/>
    </location>
</feature>
<evidence type="ECO:0000256" key="1">
    <source>
        <dbReference type="SAM" id="Coils"/>
    </source>
</evidence>
<evidence type="ECO:0000259" key="3">
    <source>
        <dbReference type="Pfam" id="PF04905"/>
    </source>
</evidence>